<dbReference type="HOGENOM" id="CLU_1641151_0_0_14"/>
<dbReference type="PANTHER" id="PTHR15364">
    <property type="entry name" value="2'-DEOXYNUCLEOSIDE 5'-PHOSPHATE N-HYDROLASE 1"/>
    <property type="match status" value="1"/>
</dbReference>
<dbReference type="AlphaFoldDB" id="U4KKZ9"/>
<dbReference type="Proteomes" id="UP000032740">
    <property type="component" value="Chromosome"/>
</dbReference>
<sequence>MKIYLANALFSEAEYLYNEILIDDITTSGHEVYAPQRNLSINDKTKSANSKEIYQGDKFHLDQSDAIVAVLDGITIDPGVSAEIGYMAALGKKIYGLYTDSRESSKTIIDSKKELLEKPLENQFAYVNLFVVGAIKENGKIFLSRTKLVDFLKQQK</sequence>
<dbReference type="Pfam" id="PF05014">
    <property type="entry name" value="Nuc_deoxyrib_tr"/>
    <property type="match status" value="1"/>
</dbReference>
<name>U4KKZ9_ALTPJ</name>
<accession>U4KKZ9</accession>
<dbReference type="KEGG" id="apal:BN85409370"/>
<dbReference type="GO" id="GO:0016740">
    <property type="term" value="F:transferase activity"/>
    <property type="evidence" value="ECO:0007669"/>
    <property type="project" value="UniProtKB-KW"/>
</dbReference>
<dbReference type="GO" id="GO:0009159">
    <property type="term" value="P:deoxyribonucleoside monophosphate catabolic process"/>
    <property type="evidence" value="ECO:0007669"/>
    <property type="project" value="TreeGrafter"/>
</dbReference>
<dbReference type="SUPFAM" id="SSF52309">
    <property type="entry name" value="N-(deoxy)ribosyltransferase-like"/>
    <property type="match status" value="1"/>
</dbReference>
<dbReference type="RefSeq" id="WP_026660258.1">
    <property type="nucleotide sequence ID" value="NC_022538.1"/>
</dbReference>
<reference evidence="1 2" key="1">
    <citation type="journal article" date="2013" name="J. Mol. Microbiol. Biotechnol.">
        <title>Analysis of the Complete Genomes of Acholeplasma brassicae , A. palmae and A. laidlawii and Their Comparison to the Obligate Parasites from ' Candidatus Phytoplasma'.</title>
        <authorList>
            <person name="Kube M."/>
            <person name="Siewert C."/>
            <person name="Migdoll A.M."/>
            <person name="Duduk B."/>
            <person name="Holz S."/>
            <person name="Rabus R."/>
            <person name="Seemuller E."/>
            <person name="Mitrovic J."/>
            <person name="Muller I."/>
            <person name="Buttner C."/>
            <person name="Reinhardt R."/>
        </authorList>
    </citation>
    <scope>NUCLEOTIDE SEQUENCE [LARGE SCALE GENOMIC DNA]</scope>
    <source>
        <strain evidence="1 2">J233</strain>
    </source>
</reference>
<dbReference type="PANTHER" id="PTHR15364:SF0">
    <property type="entry name" value="2'-DEOXYNUCLEOSIDE 5'-PHOSPHATE N-HYDROLASE 1"/>
    <property type="match status" value="1"/>
</dbReference>
<evidence type="ECO:0000313" key="1">
    <source>
        <dbReference type="EMBL" id="CCV64514.1"/>
    </source>
</evidence>
<proteinExistence type="predicted"/>
<gene>
    <name evidence="1" type="ORF">BN85409370</name>
</gene>
<dbReference type="EMBL" id="FO681347">
    <property type="protein sequence ID" value="CCV64514.1"/>
    <property type="molecule type" value="Genomic_DNA"/>
</dbReference>
<evidence type="ECO:0000313" key="2">
    <source>
        <dbReference type="Proteomes" id="UP000032740"/>
    </source>
</evidence>
<dbReference type="OrthoDB" id="397706at2"/>
<dbReference type="GO" id="GO:0070694">
    <property type="term" value="F:5-hydroxymethyl-dUMP N-hydrolase activity"/>
    <property type="evidence" value="ECO:0007669"/>
    <property type="project" value="TreeGrafter"/>
</dbReference>
<keyword evidence="1" id="KW-0808">Transferase</keyword>
<dbReference type="STRING" id="1318466.BN85409370"/>
<keyword evidence="2" id="KW-1185">Reference proteome</keyword>
<dbReference type="InterPro" id="IPR051239">
    <property type="entry name" value="2'-dNMP_N-hydrolase"/>
</dbReference>
<protein>
    <submittedName>
        <fullName evidence="1">Nucleoside 2-deoxyribosyltransferase</fullName>
    </submittedName>
</protein>
<dbReference type="InterPro" id="IPR007710">
    <property type="entry name" value="Nucleoside_deoxyribTrfase"/>
</dbReference>
<dbReference type="Gene3D" id="3.40.50.450">
    <property type="match status" value="1"/>
</dbReference>
<organism evidence="1 2">
    <name type="scientific">Alteracholeplasma palmae (strain ATCC 49389 / J233)</name>
    <name type="common">Acholeplasma palmae</name>
    <dbReference type="NCBI Taxonomy" id="1318466"/>
    <lineage>
        <taxon>Bacteria</taxon>
        <taxon>Bacillati</taxon>
        <taxon>Mycoplasmatota</taxon>
        <taxon>Mollicutes</taxon>
        <taxon>Acholeplasmatales</taxon>
        <taxon>Acholeplasmataceae</taxon>
        <taxon>Acholeplasma</taxon>
    </lineage>
</organism>